<dbReference type="EMBL" id="RWIT01000026">
    <property type="protein sequence ID" value="RSK43127.1"/>
    <property type="molecule type" value="Genomic_DNA"/>
</dbReference>
<dbReference type="PROSITE" id="PS50925">
    <property type="entry name" value="BLUF"/>
    <property type="match status" value="1"/>
</dbReference>
<proteinExistence type="predicted"/>
<dbReference type="Gene3D" id="3.30.70.100">
    <property type="match status" value="1"/>
</dbReference>
<evidence type="ECO:0000313" key="2">
    <source>
        <dbReference type="EMBL" id="RSK43127.1"/>
    </source>
</evidence>
<dbReference type="GO" id="GO:0071949">
    <property type="term" value="F:FAD binding"/>
    <property type="evidence" value="ECO:0007669"/>
    <property type="project" value="InterPro"/>
</dbReference>
<protein>
    <submittedName>
        <fullName evidence="2">BLUF domain-containing protein</fullName>
    </submittedName>
</protein>
<gene>
    <name evidence="2" type="ORF">EI291_22300</name>
</gene>
<dbReference type="Pfam" id="PF04940">
    <property type="entry name" value="BLUF"/>
    <property type="match status" value="1"/>
</dbReference>
<evidence type="ECO:0000313" key="3">
    <source>
        <dbReference type="Proteomes" id="UP000273500"/>
    </source>
</evidence>
<evidence type="ECO:0000259" key="1">
    <source>
        <dbReference type="PROSITE" id="PS50925"/>
    </source>
</evidence>
<dbReference type="RefSeq" id="WP_125424503.1">
    <property type="nucleotide sequence ID" value="NZ_RWIT01000026.1"/>
</dbReference>
<comment type="caution">
    <text evidence="2">The sequence shown here is derived from an EMBL/GenBank/DDBJ whole genome shotgun (WGS) entry which is preliminary data.</text>
</comment>
<dbReference type="OrthoDB" id="1122028at2"/>
<keyword evidence="3" id="KW-1185">Reference proteome</keyword>
<dbReference type="Proteomes" id="UP000273500">
    <property type="component" value="Unassembled WGS sequence"/>
</dbReference>
<dbReference type="SMART" id="SM01034">
    <property type="entry name" value="BLUF"/>
    <property type="match status" value="1"/>
</dbReference>
<name>A0A3R9PPQ5_9BACT</name>
<organism evidence="2 3">
    <name type="scientific">Hymenobacter rigui</name>
    <dbReference type="NCBI Taxonomy" id="334424"/>
    <lineage>
        <taxon>Bacteria</taxon>
        <taxon>Pseudomonadati</taxon>
        <taxon>Bacteroidota</taxon>
        <taxon>Cytophagia</taxon>
        <taxon>Cytophagales</taxon>
        <taxon>Hymenobacteraceae</taxon>
        <taxon>Hymenobacter</taxon>
    </lineage>
</organism>
<accession>A0A3R9PPQ5</accession>
<dbReference type="GO" id="GO:0009882">
    <property type="term" value="F:blue light photoreceptor activity"/>
    <property type="evidence" value="ECO:0007669"/>
    <property type="project" value="InterPro"/>
</dbReference>
<sequence length="169" mass="18407">MPRFYHLIYKSSDTVQISAADLASIIARSHTYMANAEISGLLVYRPDGHFLHVLEGPEESLQQLVEQNTLGVLQPTGCSVISGGPWARRSFSYWFCSTNLDCGPACQVAEATCVSLQHLPTLLPQLAANRPALVHLLLEFVESFVELNPDGVSTTPRSEDSLSTSLSTS</sequence>
<reference evidence="2 3" key="1">
    <citation type="submission" date="2018-12" db="EMBL/GenBank/DDBJ databases">
        <authorList>
            <person name="Feng G."/>
            <person name="Zhu H."/>
        </authorList>
    </citation>
    <scope>NUCLEOTIDE SEQUENCE [LARGE SCALE GENOMIC DNA]</scope>
    <source>
        <strain evidence="2 3">KCTC 12533</strain>
    </source>
</reference>
<dbReference type="InterPro" id="IPR036046">
    <property type="entry name" value="Acylphosphatase-like_dom_sf"/>
</dbReference>
<feature type="domain" description="BLUF" evidence="1">
    <location>
        <begin position="4"/>
        <end position="97"/>
    </location>
</feature>
<dbReference type="AlphaFoldDB" id="A0A3R9PPQ5"/>
<dbReference type="SUPFAM" id="SSF54975">
    <property type="entry name" value="Acylphosphatase/BLUF domain-like"/>
    <property type="match status" value="1"/>
</dbReference>
<dbReference type="InterPro" id="IPR007024">
    <property type="entry name" value="BLUF_domain"/>
</dbReference>